<dbReference type="PANTHER" id="PTHR43877:SF2">
    <property type="entry name" value="AMINOALKYLPHOSPHONATE N-ACETYLTRANSFERASE-RELATED"/>
    <property type="match status" value="1"/>
</dbReference>
<dbReference type="InterPro" id="IPR050832">
    <property type="entry name" value="Bact_Acetyltransf"/>
</dbReference>
<feature type="domain" description="N-acetyltransferase" evidence="3">
    <location>
        <begin position="2"/>
        <end position="155"/>
    </location>
</feature>
<evidence type="ECO:0000313" key="5">
    <source>
        <dbReference type="Proteomes" id="UP000281975"/>
    </source>
</evidence>
<keyword evidence="5" id="KW-1185">Reference proteome</keyword>
<dbReference type="PANTHER" id="PTHR43877">
    <property type="entry name" value="AMINOALKYLPHOSPHONATE N-ACETYLTRANSFERASE-RELATED-RELATED"/>
    <property type="match status" value="1"/>
</dbReference>
<organism evidence="4 5">
    <name type="scientific">Kushneria sinocarnis</name>
    <dbReference type="NCBI Taxonomy" id="595502"/>
    <lineage>
        <taxon>Bacteria</taxon>
        <taxon>Pseudomonadati</taxon>
        <taxon>Pseudomonadota</taxon>
        <taxon>Gammaproteobacteria</taxon>
        <taxon>Oceanospirillales</taxon>
        <taxon>Halomonadaceae</taxon>
        <taxon>Kushneria</taxon>
    </lineage>
</organism>
<dbReference type="Pfam" id="PF00583">
    <property type="entry name" value="Acetyltransf_1"/>
    <property type="match status" value="1"/>
</dbReference>
<dbReference type="PROSITE" id="PS51186">
    <property type="entry name" value="GNAT"/>
    <property type="match status" value="1"/>
</dbReference>
<accession>A0A420WSS2</accession>
<evidence type="ECO:0000313" key="4">
    <source>
        <dbReference type="EMBL" id="RKQ95807.1"/>
    </source>
</evidence>
<dbReference type="InterPro" id="IPR016181">
    <property type="entry name" value="Acyl_CoA_acyltransferase"/>
</dbReference>
<protein>
    <submittedName>
        <fullName evidence="4">Acetyltransferase (GNAT) family protein</fullName>
    </submittedName>
</protein>
<keyword evidence="1 4" id="KW-0808">Transferase</keyword>
<proteinExistence type="predicted"/>
<keyword evidence="2" id="KW-0012">Acyltransferase</keyword>
<dbReference type="Gene3D" id="3.40.630.30">
    <property type="match status" value="1"/>
</dbReference>
<sequence>MKRWRRARQHDMAQVIDWIDSPRQLEYWAGPGLSWPLEQRRLWREIDGAWLRSRALSGDGHLLAFGQISLRAHRRCHLARILVAPGHRGQGLGEELCRHLIHEARDRLQAQRITLNVFHDNHAARRLYHRLGFIESGTLDERGIQPMILLTDEMP</sequence>
<dbReference type="GO" id="GO:0016747">
    <property type="term" value="F:acyltransferase activity, transferring groups other than amino-acyl groups"/>
    <property type="evidence" value="ECO:0007669"/>
    <property type="project" value="InterPro"/>
</dbReference>
<dbReference type="AlphaFoldDB" id="A0A420WSS2"/>
<dbReference type="SUPFAM" id="SSF55729">
    <property type="entry name" value="Acyl-CoA N-acyltransferases (Nat)"/>
    <property type="match status" value="1"/>
</dbReference>
<gene>
    <name evidence="4" type="ORF">C7446_3189</name>
</gene>
<reference evidence="4 5" key="1">
    <citation type="submission" date="2018-10" db="EMBL/GenBank/DDBJ databases">
        <title>Genomic Encyclopedia of Type Strains, Phase IV (KMG-IV): sequencing the most valuable type-strain genomes for metagenomic binning, comparative biology and taxonomic classification.</title>
        <authorList>
            <person name="Goeker M."/>
        </authorList>
    </citation>
    <scope>NUCLEOTIDE SEQUENCE [LARGE SCALE GENOMIC DNA]</scope>
    <source>
        <strain evidence="4 5">DSM 23229</strain>
    </source>
</reference>
<evidence type="ECO:0000256" key="2">
    <source>
        <dbReference type="ARBA" id="ARBA00023315"/>
    </source>
</evidence>
<dbReference type="Proteomes" id="UP000281975">
    <property type="component" value="Unassembled WGS sequence"/>
</dbReference>
<dbReference type="RefSeq" id="WP_121174066.1">
    <property type="nucleotide sequence ID" value="NZ_RBIN01000011.1"/>
</dbReference>
<name>A0A420WSS2_9GAMM</name>
<dbReference type="EMBL" id="RBIN01000011">
    <property type="protein sequence ID" value="RKQ95807.1"/>
    <property type="molecule type" value="Genomic_DNA"/>
</dbReference>
<dbReference type="CDD" id="cd04301">
    <property type="entry name" value="NAT_SF"/>
    <property type="match status" value="1"/>
</dbReference>
<dbReference type="OrthoDB" id="326501at2"/>
<evidence type="ECO:0000256" key="1">
    <source>
        <dbReference type="ARBA" id="ARBA00022679"/>
    </source>
</evidence>
<dbReference type="InterPro" id="IPR000182">
    <property type="entry name" value="GNAT_dom"/>
</dbReference>
<evidence type="ECO:0000259" key="3">
    <source>
        <dbReference type="PROSITE" id="PS51186"/>
    </source>
</evidence>
<comment type="caution">
    <text evidence="4">The sequence shown here is derived from an EMBL/GenBank/DDBJ whole genome shotgun (WGS) entry which is preliminary data.</text>
</comment>